<feature type="non-terminal residue" evidence="1">
    <location>
        <position position="21"/>
    </location>
</feature>
<reference evidence="1 2" key="2">
    <citation type="journal article" date="2017" name="Front. Plant Sci.">
        <title>Gene Classification and Mining of Molecular Markers Useful in Red Clover (Trifolium pratense) Breeding.</title>
        <authorList>
            <person name="Istvanek J."/>
            <person name="Dluhosova J."/>
            <person name="Dluhos P."/>
            <person name="Patkova L."/>
            <person name="Nedelnik J."/>
            <person name="Repkova J."/>
        </authorList>
    </citation>
    <scope>NUCLEOTIDE SEQUENCE [LARGE SCALE GENOMIC DNA]</scope>
    <source>
        <strain evidence="2">cv. Tatra</strain>
        <tissue evidence="1">Young leaves</tissue>
    </source>
</reference>
<protein>
    <submittedName>
        <fullName evidence="1">Uncharacterized protein</fullName>
    </submittedName>
</protein>
<name>A0A2K3KVS5_TRIPR</name>
<accession>A0A2K3KVS5</accession>
<dbReference type="EMBL" id="ASHM01113035">
    <property type="protein sequence ID" value="PNX70391.1"/>
    <property type="molecule type" value="Genomic_DNA"/>
</dbReference>
<comment type="caution">
    <text evidence="1">The sequence shown here is derived from an EMBL/GenBank/DDBJ whole genome shotgun (WGS) entry which is preliminary data.</text>
</comment>
<sequence>MGSCCSIPNESARIQWRIQDL</sequence>
<evidence type="ECO:0000313" key="1">
    <source>
        <dbReference type="EMBL" id="PNX70391.1"/>
    </source>
</evidence>
<organism evidence="1 2">
    <name type="scientific">Trifolium pratense</name>
    <name type="common">Red clover</name>
    <dbReference type="NCBI Taxonomy" id="57577"/>
    <lineage>
        <taxon>Eukaryota</taxon>
        <taxon>Viridiplantae</taxon>
        <taxon>Streptophyta</taxon>
        <taxon>Embryophyta</taxon>
        <taxon>Tracheophyta</taxon>
        <taxon>Spermatophyta</taxon>
        <taxon>Magnoliopsida</taxon>
        <taxon>eudicotyledons</taxon>
        <taxon>Gunneridae</taxon>
        <taxon>Pentapetalae</taxon>
        <taxon>rosids</taxon>
        <taxon>fabids</taxon>
        <taxon>Fabales</taxon>
        <taxon>Fabaceae</taxon>
        <taxon>Papilionoideae</taxon>
        <taxon>50 kb inversion clade</taxon>
        <taxon>NPAAA clade</taxon>
        <taxon>Hologalegina</taxon>
        <taxon>IRL clade</taxon>
        <taxon>Trifolieae</taxon>
        <taxon>Trifolium</taxon>
    </lineage>
</organism>
<gene>
    <name evidence="1" type="ORF">L195_g057346</name>
</gene>
<dbReference type="Proteomes" id="UP000236291">
    <property type="component" value="Unassembled WGS sequence"/>
</dbReference>
<reference evidence="1 2" key="1">
    <citation type="journal article" date="2014" name="Am. J. Bot.">
        <title>Genome assembly and annotation for red clover (Trifolium pratense; Fabaceae).</title>
        <authorList>
            <person name="Istvanek J."/>
            <person name="Jaros M."/>
            <person name="Krenek A."/>
            <person name="Repkova J."/>
        </authorList>
    </citation>
    <scope>NUCLEOTIDE SEQUENCE [LARGE SCALE GENOMIC DNA]</scope>
    <source>
        <strain evidence="2">cv. Tatra</strain>
        <tissue evidence="1">Young leaves</tissue>
    </source>
</reference>
<proteinExistence type="predicted"/>
<dbReference type="AlphaFoldDB" id="A0A2K3KVS5"/>
<evidence type="ECO:0000313" key="2">
    <source>
        <dbReference type="Proteomes" id="UP000236291"/>
    </source>
</evidence>